<sequence length="135" mass="14963">MFFAIRLKWERVTVSMKGFVKSFGCALAGILYTLRTQRNMKIHFAAALWVVTVGIFLDLTAAEWTDITLAVFFVLAAECINTAVEAAVNLCSPHRHHLAKAAKDCAAGAVLLAAMHALLVAFFILWPKIIRLFQL</sequence>
<evidence type="ECO:0000313" key="20">
    <source>
        <dbReference type="EMBL" id="CCO09101.1"/>
    </source>
</evidence>
<comment type="similarity">
    <text evidence="2">Belongs to the bacterial diacylglycerol kinase family.</text>
</comment>
<evidence type="ECO:0000313" key="21">
    <source>
        <dbReference type="Proteomes" id="UP000009315"/>
    </source>
</evidence>
<keyword evidence="11" id="KW-0443">Lipid metabolism</keyword>
<dbReference type="InterPro" id="IPR000829">
    <property type="entry name" value="DAGK"/>
</dbReference>
<dbReference type="Pfam" id="PF01219">
    <property type="entry name" value="DAGK_prokar"/>
    <property type="match status" value="1"/>
</dbReference>
<dbReference type="EMBL" id="CAOS01000013">
    <property type="protein sequence ID" value="CCO09101.1"/>
    <property type="molecule type" value="Genomic_DNA"/>
</dbReference>
<feature type="binding site" evidence="17">
    <location>
        <begin position="103"/>
        <end position="104"/>
    </location>
    <ligand>
        <name>ATP</name>
        <dbReference type="ChEBI" id="CHEBI:30616"/>
    </ligand>
</feature>
<evidence type="ECO:0000256" key="1">
    <source>
        <dbReference type="ARBA" id="ARBA00004651"/>
    </source>
</evidence>
<dbReference type="GO" id="GO:0005524">
    <property type="term" value="F:ATP binding"/>
    <property type="evidence" value="ECO:0007669"/>
    <property type="project" value="UniProtKB-KW"/>
</dbReference>
<evidence type="ECO:0000256" key="2">
    <source>
        <dbReference type="ARBA" id="ARBA00005967"/>
    </source>
</evidence>
<keyword evidence="18" id="KW-0479">Metal-binding</keyword>
<feature type="transmembrane region" description="Helical" evidence="19">
    <location>
        <begin position="105"/>
        <end position="126"/>
    </location>
</feature>
<comment type="caution">
    <text evidence="20">The sequence shown here is derived from an EMBL/GenBank/DDBJ whole genome shotgun (WGS) entry which is preliminary data.</text>
</comment>
<reference evidence="20 21" key="1">
    <citation type="journal article" date="2013" name="Genome Announc.">
        <title>Genome Sequence of the Sulfate-Reducing Bacterium Desulfotomaculum hydrothermale Lam5(T).</title>
        <authorList>
            <person name="Amin O."/>
            <person name="Fardeau M.L."/>
            <person name="Valette O."/>
            <person name="Hirschler-Rea A."/>
            <person name="Barbe V."/>
            <person name="Medigue C."/>
            <person name="Vacherie B."/>
            <person name="Ollivier B."/>
            <person name="Bertin P.N."/>
            <person name="Dolla A."/>
        </authorList>
    </citation>
    <scope>NUCLEOTIDE SEQUENCE [LARGE SCALE GENOMIC DNA]</scope>
    <source>
        <strain evidence="21">Lam5 / DSM 18033</strain>
    </source>
</reference>
<dbReference type="STRING" id="1121428.DESHY_60273"/>
<dbReference type="GO" id="GO:0008654">
    <property type="term" value="P:phospholipid biosynthetic process"/>
    <property type="evidence" value="ECO:0007669"/>
    <property type="project" value="UniProtKB-KW"/>
</dbReference>
<comment type="subcellular location">
    <subcellularLocation>
        <location evidence="1">Cell membrane</location>
        <topology evidence="1">Multi-pass membrane protein</topology>
    </subcellularLocation>
</comment>
<dbReference type="EC" id="2.7.1.66" evidence="20"/>
<keyword evidence="14" id="KW-1208">Phospholipid metabolism</keyword>
<name>K8EKM6_9FIRM</name>
<dbReference type="Gene3D" id="1.10.287.3610">
    <property type="match status" value="1"/>
</dbReference>
<dbReference type="AlphaFoldDB" id="K8EKM6"/>
<evidence type="ECO:0000256" key="6">
    <source>
        <dbReference type="ARBA" id="ARBA00022692"/>
    </source>
</evidence>
<evidence type="ECO:0000256" key="19">
    <source>
        <dbReference type="SAM" id="Phobius"/>
    </source>
</evidence>
<dbReference type="eggNOG" id="COG0818">
    <property type="taxonomic scope" value="Bacteria"/>
</dbReference>
<evidence type="ECO:0000256" key="18">
    <source>
        <dbReference type="PIRSR" id="PIRSR600829-4"/>
    </source>
</evidence>
<organism evidence="20 21">
    <name type="scientific">Desulforamulus hydrothermalis Lam5 = DSM 18033</name>
    <dbReference type="NCBI Taxonomy" id="1121428"/>
    <lineage>
        <taxon>Bacteria</taxon>
        <taxon>Bacillati</taxon>
        <taxon>Bacillota</taxon>
        <taxon>Clostridia</taxon>
        <taxon>Eubacteriales</taxon>
        <taxon>Peptococcaceae</taxon>
        <taxon>Desulforamulus</taxon>
    </lineage>
</organism>
<protein>
    <submittedName>
        <fullName evidence="20">Undecaprenol kinase</fullName>
        <ecNumber evidence="20">2.7.1.66</ecNumber>
    </submittedName>
</protein>
<keyword evidence="18" id="KW-0460">Magnesium</keyword>
<evidence type="ECO:0000256" key="11">
    <source>
        <dbReference type="ARBA" id="ARBA00023098"/>
    </source>
</evidence>
<feature type="active site" description="Proton acceptor" evidence="15">
    <location>
        <position position="78"/>
    </location>
</feature>
<evidence type="ECO:0000256" key="5">
    <source>
        <dbReference type="ARBA" id="ARBA00022679"/>
    </source>
</evidence>
<accession>K8EKM6</accession>
<keyword evidence="6 19" id="KW-0812">Transmembrane</keyword>
<feature type="binding site" evidence="18">
    <location>
        <position position="85"/>
    </location>
    <ligand>
        <name>a divalent metal cation</name>
        <dbReference type="ChEBI" id="CHEBI:60240"/>
    </ligand>
</feature>
<keyword evidence="3" id="KW-1003">Cell membrane</keyword>
<dbReference type="InterPro" id="IPR033717">
    <property type="entry name" value="UDPK"/>
</dbReference>
<dbReference type="PANTHER" id="PTHR34299:SF1">
    <property type="entry name" value="DIACYLGLYCEROL KINASE"/>
    <property type="match status" value="1"/>
</dbReference>
<feature type="transmembrane region" description="Helical" evidence="19">
    <location>
        <begin position="67"/>
        <end position="84"/>
    </location>
</feature>
<feature type="binding site" evidence="16">
    <location>
        <position position="78"/>
    </location>
    <ligand>
        <name>substrate</name>
    </ligand>
</feature>
<feature type="binding site" evidence="17">
    <location>
        <position position="85"/>
    </location>
    <ligand>
        <name>ATP</name>
        <dbReference type="ChEBI" id="CHEBI:30616"/>
    </ligand>
</feature>
<keyword evidence="9 17" id="KW-0067">ATP-binding</keyword>
<gene>
    <name evidence="20" type="primary">dgkA</name>
    <name evidence="20" type="ORF">DESHY_60273</name>
</gene>
<evidence type="ECO:0000256" key="3">
    <source>
        <dbReference type="ARBA" id="ARBA00022475"/>
    </source>
</evidence>
<keyword evidence="5 20" id="KW-0808">Transferase</keyword>
<dbReference type="RefSeq" id="WP_008412904.1">
    <property type="nucleotide sequence ID" value="NZ_CAOS01000013.1"/>
</dbReference>
<evidence type="ECO:0000256" key="9">
    <source>
        <dbReference type="ARBA" id="ARBA00022840"/>
    </source>
</evidence>
<dbReference type="Proteomes" id="UP000009315">
    <property type="component" value="Unassembled WGS sequence"/>
</dbReference>
<evidence type="ECO:0000256" key="14">
    <source>
        <dbReference type="ARBA" id="ARBA00023264"/>
    </source>
</evidence>
<proteinExistence type="inferred from homology"/>
<evidence type="ECO:0000256" key="12">
    <source>
        <dbReference type="ARBA" id="ARBA00023136"/>
    </source>
</evidence>
<evidence type="ECO:0000256" key="8">
    <source>
        <dbReference type="ARBA" id="ARBA00022777"/>
    </source>
</evidence>
<comment type="cofactor">
    <cofactor evidence="18">
        <name>Mg(2+)</name>
        <dbReference type="ChEBI" id="CHEBI:18420"/>
    </cofactor>
    <text evidence="18">Mn(2+), Zn(2+), Cd(2+) and Co(2+) support activity to lesser extents.</text>
</comment>
<evidence type="ECO:0000256" key="15">
    <source>
        <dbReference type="PIRSR" id="PIRSR600829-1"/>
    </source>
</evidence>
<evidence type="ECO:0000256" key="4">
    <source>
        <dbReference type="ARBA" id="ARBA00022516"/>
    </source>
</evidence>
<evidence type="ECO:0000256" key="10">
    <source>
        <dbReference type="ARBA" id="ARBA00022989"/>
    </source>
</evidence>
<keyword evidence="13" id="KW-0594">Phospholipid biosynthesis</keyword>
<dbReference type="GO" id="GO:0005886">
    <property type="term" value="C:plasma membrane"/>
    <property type="evidence" value="ECO:0007669"/>
    <property type="project" value="UniProtKB-SubCell"/>
</dbReference>
<keyword evidence="8 20" id="KW-0418">Kinase</keyword>
<dbReference type="GO" id="GO:0046872">
    <property type="term" value="F:metal ion binding"/>
    <property type="evidence" value="ECO:0007669"/>
    <property type="project" value="UniProtKB-KW"/>
</dbReference>
<evidence type="ECO:0000256" key="17">
    <source>
        <dbReference type="PIRSR" id="PIRSR600829-3"/>
    </source>
</evidence>
<evidence type="ECO:0000256" key="7">
    <source>
        <dbReference type="ARBA" id="ARBA00022741"/>
    </source>
</evidence>
<feature type="transmembrane region" description="Helical" evidence="19">
    <location>
        <begin position="44"/>
        <end position="61"/>
    </location>
</feature>
<keyword evidence="4" id="KW-0444">Lipid biosynthesis</keyword>
<keyword evidence="21" id="KW-1185">Reference proteome</keyword>
<dbReference type="PANTHER" id="PTHR34299">
    <property type="entry name" value="DIACYLGLYCEROL KINASE"/>
    <property type="match status" value="1"/>
</dbReference>
<keyword evidence="12 19" id="KW-0472">Membrane</keyword>
<dbReference type="GO" id="GO:0036433">
    <property type="term" value="F:di-trans, poly-cis-undecaprenol kinase activity"/>
    <property type="evidence" value="ECO:0007669"/>
    <property type="project" value="UniProtKB-EC"/>
</dbReference>
<keyword evidence="7 17" id="KW-0547">Nucleotide-binding</keyword>
<keyword evidence="10 19" id="KW-1133">Transmembrane helix</keyword>
<dbReference type="InterPro" id="IPR036945">
    <property type="entry name" value="DAGK_sf"/>
</dbReference>
<evidence type="ECO:0000256" key="16">
    <source>
        <dbReference type="PIRSR" id="PIRSR600829-2"/>
    </source>
</evidence>
<evidence type="ECO:0000256" key="13">
    <source>
        <dbReference type="ARBA" id="ARBA00023209"/>
    </source>
</evidence>
<dbReference type="CDD" id="cd14265">
    <property type="entry name" value="UDPK_IM_like"/>
    <property type="match status" value="1"/>
</dbReference>